<proteinExistence type="predicted"/>
<dbReference type="Pfam" id="PF01261">
    <property type="entry name" value="AP_endonuc_2"/>
    <property type="match status" value="1"/>
</dbReference>
<feature type="domain" description="Xylose isomerase-like TIM barrel" evidence="1">
    <location>
        <begin position="20"/>
        <end position="264"/>
    </location>
</feature>
<dbReference type="InterPro" id="IPR050312">
    <property type="entry name" value="IolE/XylAMocC-like"/>
</dbReference>
<accession>A0A084UD47</accession>
<dbReference type="AlphaFoldDB" id="A0A084UD47"/>
<dbReference type="STRING" id="472175.EL18_01924"/>
<dbReference type="InterPro" id="IPR013022">
    <property type="entry name" value="Xyl_isomerase-like_TIM-brl"/>
</dbReference>
<evidence type="ECO:0000259" key="1">
    <source>
        <dbReference type="Pfam" id="PF01261"/>
    </source>
</evidence>
<dbReference type="EMBL" id="JMQM01000001">
    <property type="protein sequence ID" value="KFB10883.1"/>
    <property type="molecule type" value="Genomic_DNA"/>
</dbReference>
<evidence type="ECO:0000313" key="3">
    <source>
        <dbReference type="Proteomes" id="UP000053675"/>
    </source>
</evidence>
<comment type="caution">
    <text evidence="2">The sequence shown here is derived from an EMBL/GenBank/DDBJ whole genome shotgun (WGS) entry which is preliminary data.</text>
</comment>
<sequence length="279" mass="30244">MKLAICNEVLQPMPLAEQCAFAKSLGYDGLEIAPMTLAQNPLALTSAELHEIRRTVEGEGLEVTSLHYITLAPPGINITALDEETVSFTRDSLLRLVDLAEALGAKVMVHGSPQQRRIDVNPPAQRAQAIQHFKAAGEHARKAGIAYCIEAINSRECNFINRIEDARSIVEEADSEGLQLMLDVSHASQEEPEGLCRVAQHLLSQNRLAHVQLNAINRQGPGQSDDPAKRDAIPPFLRVLKAGGYTGALAMEPFEYRPDGRASAARAIGYVLGVLDALA</sequence>
<dbReference type="Proteomes" id="UP000053675">
    <property type="component" value="Unassembled WGS sequence"/>
</dbReference>
<dbReference type="InterPro" id="IPR036237">
    <property type="entry name" value="Xyl_isomerase-like_sf"/>
</dbReference>
<dbReference type="SUPFAM" id="SSF51658">
    <property type="entry name" value="Xylose isomerase-like"/>
    <property type="match status" value="1"/>
</dbReference>
<evidence type="ECO:0000313" key="2">
    <source>
        <dbReference type="EMBL" id="KFB10883.1"/>
    </source>
</evidence>
<keyword evidence="2" id="KW-0413">Isomerase</keyword>
<name>A0A084UD47_9HYPH</name>
<dbReference type="PANTHER" id="PTHR12110:SF21">
    <property type="entry name" value="XYLOSE ISOMERASE-LIKE TIM BARREL DOMAIN-CONTAINING PROTEIN"/>
    <property type="match status" value="1"/>
</dbReference>
<dbReference type="PATRIC" id="fig|472175.3.peg.1929"/>
<dbReference type="Gene3D" id="3.20.20.150">
    <property type="entry name" value="Divalent-metal-dependent TIM barrel enzymes"/>
    <property type="match status" value="1"/>
</dbReference>
<organism evidence="2 3">
    <name type="scientific">Nitratireductor basaltis</name>
    <dbReference type="NCBI Taxonomy" id="472175"/>
    <lineage>
        <taxon>Bacteria</taxon>
        <taxon>Pseudomonadati</taxon>
        <taxon>Pseudomonadota</taxon>
        <taxon>Alphaproteobacteria</taxon>
        <taxon>Hyphomicrobiales</taxon>
        <taxon>Phyllobacteriaceae</taxon>
        <taxon>Nitratireductor</taxon>
    </lineage>
</organism>
<gene>
    <name evidence="2" type="ORF">EL18_01924</name>
</gene>
<keyword evidence="3" id="KW-1185">Reference proteome</keyword>
<dbReference type="eggNOG" id="COG1082">
    <property type="taxonomic scope" value="Bacteria"/>
</dbReference>
<dbReference type="PANTHER" id="PTHR12110">
    <property type="entry name" value="HYDROXYPYRUVATE ISOMERASE"/>
    <property type="match status" value="1"/>
</dbReference>
<dbReference type="GO" id="GO:0016853">
    <property type="term" value="F:isomerase activity"/>
    <property type="evidence" value="ECO:0007669"/>
    <property type="project" value="UniProtKB-KW"/>
</dbReference>
<reference evidence="2 3" key="1">
    <citation type="submission" date="2014-05" db="EMBL/GenBank/DDBJ databases">
        <title>Draft Genome Sequence of Nitratireductor basaltis Strain UMTGB225, A Marine Bacterium Isolated from Green Barrel Tunicate.</title>
        <authorList>
            <person name="Gan H.Y."/>
        </authorList>
    </citation>
    <scope>NUCLEOTIDE SEQUENCE [LARGE SCALE GENOMIC DNA]</scope>
    <source>
        <strain evidence="2 3">UMTGB225</strain>
    </source>
</reference>
<protein>
    <submittedName>
        <fullName evidence="2">Xylose isomerase domain-containing protein</fullName>
    </submittedName>
</protein>
<dbReference type="RefSeq" id="WP_036482205.1">
    <property type="nucleotide sequence ID" value="NZ_JMQM01000001.1"/>
</dbReference>
<dbReference type="OrthoDB" id="9801426at2"/>